<keyword evidence="3 9" id="KW-0813">Transport</keyword>
<dbReference type="GO" id="GO:0005886">
    <property type="term" value="C:plasma membrane"/>
    <property type="evidence" value="ECO:0007669"/>
    <property type="project" value="UniProtKB-SubCell"/>
</dbReference>
<evidence type="ECO:0000256" key="6">
    <source>
        <dbReference type="ARBA" id="ARBA00022989"/>
    </source>
</evidence>
<name>A0A512H8N6_9PROT</name>
<evidence type="ECO:0000256" key="2">
    <source>
        <dbReference type="ARBA" id="ARBA00009749"/>
    </source>
</evidence>
<dbReference type="SUPFAM" id="SSF158791">
    <property type="entry name" value="MgtE N-terminal domain-like"/>
    <property type="match status" value="1"/>
</dbReference>
<dbReference type="InterPro" id="IPR006668">
    <property type="entry name" value="Mg_transptr_MgtE_intracell_dom"/>
</dbReference>
<evidence type="ECO:0000313" key="12">
    <source>
        <dbReference type="Proteomes" id="UP000321567"/>
    </source>
</evidence>
<dbReference type="InterPro" id="IPR000644">
    <property type="entry name" value="CBS_dom"/>
</dbReference>
<evidence type="ECO:0000313" key="11">
    <source>
        <dbReference type="EMBL" id="GEO81805.1"/>
    </source>
</evidence>
<dbReference type="InterPro" id="IPR046342">
    <property type="entry name" value="CBS_dom_sf"/>
</dbReference>
<dbReference type="RefSeq" id="WP_147163832.1">
    <property type="nucleotide sequence ID" value="NZ_BJZO01000049.1"/>
</dbReference>
<comment type="caution">
    <text evidence="11">The sequence shown here is derived from an EMBL/GenBank/DDBJ whole genome shotgun (WGS) entry which is preliminary data.</text>
</comment>
<dbReference type="InterPro" id="IPR038076">
    <property type="entry name" value="MgtE_N_sf"/>
</dbReference>
<keyword evidence="8" id="KW-0129">CBS domain</keyword>
<keyword evidence="7 9" id="KW-0472">Membrane</keyword>
<dbReference type="EMBL" id="BJZO01000049">
    <property type="protein sequence ID" value="GEO81805.1"/>
    <property type="molecule type" value="Genomic_DNA"/>
</dbReference>
<dbReference type="PANTHER" id="PTHR43773">
    <property type="entry name" value="MAGNESIUM TRANSPORTER MGTE"/>
    <property type="match status" value="1"/>
</dbReference>
<gene>
    <name evidence="11" type="ORF">ROR02_19360</name>
</gene>
<dbReference type="Pfam" id="PF03448">
    <property type="entry name" value="MgtE_N"/>
    <property type="match status" value="1"/>
</dbReference>
<feature type="transmembrane region" description="Helical" evidence="9">
    <location>
        <begin position="376"/>
        <end position="397"/>
    </location>
</feature>
<dbReference type="InterPro" id="IPR006667">
    <property type="entry name" value="SLC41_membr_dom"/>
</dbReference>
<dbReference type="NCBIfam" id="TIGR00400">
    <property type="entry name" value="mgtE"/>
    <property type="match status" value="1"/>
</dbReference>
<dbReference type="Gene3D" id="1.10.357.20">
    <property type="entry name" value="SLC41 divalent cation transporters, integral membrane domain"/>
    <property type="match status" value="1"/>
</dbReference>
<evidence type="ECO:0000256" key="7">
    <source>
        <dbReference type="ARBA" id="ARBA00023136"/>
    </source>
</evidence>
<feature type="transmembrane region" description="Helical" evidence="9">
    <location>
        <begin position="302"/>
        <end position="322"/>
    </location>
</feature>
<dbReference type="GO" id="GO:0046872">
    <property type="term" value="F:metal ion binding"/>
    <property type="evidence" value="ECO:0007669"/>
    <property type="project" value="UniProtKB-KW"/>
</dbReference>
<evidence type="ECO:0000256" key="3">
    <source>
        <dbReference type="ARBA" id="ARBA00022448"/>
    </source>
</evidence>
<keyword evidence="6 9" id="KW-1133">Transmembrane helix</keyword>
<accession>A0A512H8N6</accession>
<protein>
    <recommendedName>
        <fullName evidence="9">Magnesium transporter MgtE</fullName>
    </recommendedName>
</protein>
<dbReference type="Proteomes" id="UP000321567">
    <property type="component" value="Unassembled WGS sequence"/>
</dbReference>
<evidence type="ECO:0000256" key="1">
    <source>
        <dbReference type="ARBA" id="ARBA00004141"/>
    </source>
</evidence>
<comment type="function">
    <text evidence="9">Acts as a magnesium transporter.</text>
</comment>
<keyword evidence="9" id="KW-0479">Metal-binding</keyword>
<dbReference type="Pfam" id="PF01769">
    <property type="entry name" value="MgtE"/>
    <property type="match status" value="1"/>
</dbReference>
<dbReference type="AlphaFoldDB" id="A0A512H8N6"/>
<organism evidence="11 12">
    <name type="scientific">Pararhodospirillum oryzae</name>
    <dbReference type="NCBI Taxonomy" id="478448"/>
    <lineage>
        <taxon>Bacteria</taxon>
        <taxon>Pseudomonadati</taxon>
        <taxon>Pseudomonadota</taxon>
        <taxon>Alphaproteobacteria</taxon>
        <taxon>Rhodospirillales</taxon>
        <taxon>Rhodospirillaceae</taxon>
        <taxon>Pararhodospirillum</taxon>
    </lineage>
</organism>
<dbReference type="SMART" id="SM00924">
    <property type="entry name" value="MgtE_N"/>
    <property type="match status" value="1"/>
</dbReference>
<comment type="subunit">
    <text evidence="9">Homodimer.</text>
</comment>
<feature type="domain" description="CBS" evidence="10">
    <location>
        <begin position="221"/>
        <end position="279"/>
    </location>
</feature>
<comment type="similarity">
    <text evidence="2 9">Belongs to the SLC41A transporter family.</text>
</comment>
<dbReference type="OrthoDB" id="9790355at2"/>
<dbReference type="PANTHER" id="PTHR43773:SF1">
    <property type="entry name" value="MAGNESIUM TRANSPORTER MGTE"/>
    <property type="match status" value="1"/>
</dbReference>
<dbReference type="SUPFAM" id="SSF161093">
    <property type="entry name" value="MgtE membrane domain-like"/>
    <property type="match status" value="1"/>
</dbReference>
<dbReference type="Gene3D" id="1.25.60.10">
    <property type="entry name" value="MgtE N-terminal domain-like"/>
    <property type="match status" value="1"/>
</dbReference>
<keyword evidence="4 9" id="KW-0812">Transmembrane</keyword>
<evidence type="ECO:0000256" key="8">
    <source>
        <dbReference type="PROSITE-ProRule" id="PRU00703"/>
    </source>
</evidence>
<evidence type="ECO:0000256" key="4">
    <source>
        <dbReference type="ARBA" id="ARBA00022692"/>
    </source>
</evidence>
<dbReference type="Pfam" id="PF00571">
    <property type="entry name" value="CBS"/>
    <property type="match status" value="2"/>
</dbReference>
<evidence type="ECO:0000259" key="10">
    <source>
        <dbReference type="PROSITE" id="PS51371"/>
    </source>
</evidence>
<proteinExistence type="inferred from homology"/>
<feature type="transmembrane region" description="Helical" evidence="9">
    <location>
        <begin position="403"/>
        <end position="429"/>
    </location>
</feature>
<comment type="subcellular location">
    <subcellularLocation>
        <location evidence="9">Cell membrane</location>
        <topology evidence="9">Multi-pass membrane protein</topology>
    </subcellularLocation>
    <subcellularLocation>
        <location evidence="1">Membrane</location>
        <topology evidence="1">Multi-pass membrane protein</topology>
    </subcellularLocation>
</comment>
<reference evidence="11 12" key="1">
    <citation type="submission" date="2019-07" db="EMBL/GenBank/DDBJ databases">
        <title>Whole genome shotgun sequence of Rhodospirillum oryzae NBRC 107573.</title>
        <authorList>
            <person name="Hosoyama A."/>
            <person name="Uohara A."/>
            <person name="Ohji S."/>
            <person name="Ichikawa N."/>
        </authorList>
    </citation>
    <scope>NUCLEOTIDE SEQUENCE [LARGE SCALE GENOMIC DNA]</scope>
    <source>
        <strain evidence="11 12">NBRC 107573</strain>
    </source>
</reference>
<evidence type="ECO:0000256" key="5">
    <source>
        <dbReference type="ARBA" id="ARBA00022842"/>
    </source>
</evidence>
<sequence>MISLGERESLHNEAAQPGDSFGLLPDIIDEIRTALDEGQTEKVRELVLPLHYADQADLIENLPPDERRALVTLLKPEFNAEILHELNDYVRDEVIATLGYQDLASALVELDSDDALYVVAQLDEAERAPVMERLPADLRALIEQGLSLPEYSAGRLMQRELVAVPAYWTVGETIDYLRAATRLPEDFDALYVVDPRHRPVGQVRLSVMLRRQRVQRLRDIMDTDIPLIRTTADQEEVARLFRDRDLMSAPVVDASGRLVGRVTVDDIIDVIDEEAEDDMLRLAGVAEVDLYRAIIDTVKARVSWLGVNLITASLASLVIGLFESTLQSIVALAILMPIVSSIGGNAGTQALTVAVRSLATKELTPANSWRILGKEMLVGVLNGLILAVVVGLIAWVWFGRTDIGYVIAAAVVINLTVAGLSGIAIPLALQRLRVDPAVASSVFLTAITDMIGFFAFLGLAAVFLVP</sequence>
<feature type="transmembrane region" description="Helical" evidence="9">
    <location>
        <begin position="441"/>
        <end position="465"/>
    </location>
</feature>
<dbReference type="SUPFAM" id="SSF54631">
    <property type="entry name" value="CBS-domain pair"/>
    <property type="match status" value="1"/>
</dbReference>
<dbReference type="SMART" id="SM00116">
    <property type="entry name" value="CBS"/>
    <property type="match status" value="2"/>
</dbReference>
<keyword evidence="5 9" id="KW-0460">Magnesium</keyword>
<evidence type="ECO:0000256" key="9">
    <source>
        <dbReference type="RuleBase" id="RU362011"/>
    </source>
</evidence>
<dbReference type="InterPro" id="IPR036739">
    <property type="entry name" value="SLC41_membr_dom_sf"/>
</dbReference>
<feature type="transmembrane region" description="Helical" evidence="9">
    <location>
        <begin position="328"/>
        <end position="355"/>
    </location>
</feature>
<keyword evidence="9" id="KW-1003">Cell membrane</keyword>
<dbReference type="PROSITE" id="PS51371">
    <property type="entry name" value="CBS"/>
    <property type="match status" value="1"/>
</dbReference>
<dbReference type="Gene3D" id="3.10.580.10">
    <property type="entry name" value="CBS-domain"/>
    <property type="match status" value="1"/>
</dbReference>
<dbReference type="CDD" id="cd04606">
    <property type="entry name" value="CBS_pair_Mg_transporter"/>
    <property type="match status" value="1"/>
</dbReference>
<keyword evidence="12" id="KW-1185">Reference proteome</keyword>
<dbReference type="InterPro" id="IPR006669">
    <property type="entry name" value="MgtE_transporter"/>
</dbReference>
<dbReference type="GO" id="GO:0015095">
    <property type="term" value="F:magnesium ion transmembrane transporter activity"/>
    <property type="evidence" value="ECO:0007669"/>
    <property type="project" value="UniProtKB-UniRule"/>
</dbReference>